<gene>
    <name evidence="1" type="ORF">F4821DRAFT_257349</name>
</gene>
<dbReference type="EMBL" id="MU394297">
    <property type="protein sequence ID" value="KAI6089197.1"/>
    <property type="molecule type" value="Genomic_DNA"/>
</dbReference>
<sequence>MSTSKISDWKAFAAKNAGRTQPNMKMMDEEGEVNLNASDEFGPKPLPFYGPGEESGNRGELWIDHVAVFDDTHLIQNLGDEEEEGYEFNSDKSALADRPSRPPSPSPWARRAVSRYRLASLGPTTSQQPSPREDIPRRSRGSGMPQLLVEYFRLQRDPRQDALRAPSQRTRVPWEEGQPLGPDPTNPEAVTQHLGWIMPRLRKRGVGLGGDPTDSVANAWRKGHLDIPIPSNFKMPSEPWSSDPKRQVTMVSNKGNTFMIESKESLLARNRTIRSPEESLGRQMGNLSLRPRPS</sequence>
<proteinExistence type="predicted"/>
<protein>
    <submittedName>
        <fullName evidence="1">Uncharacterized protein</fullName>
    </submittedName>
</protein>
<evidence type="ECO:0000313" key="2">
    <source>
        <dbReference type="Proteomes" id="UP001497680"/>
    </source>
</evidence>
<dbReference type="Proteomes" id="UP001497680">
    <property type="component" value="Unassembled WGS sequence"/>
</dbReference>
<keyword evidence="2" id="KW-1185">Reference proteome</keyword>
<comment type="caution">
    <text evidence="1">The sequence shown here is derived from an EMBL/GenBank/DDBJ whole genome shotgun (WGS) entry which is preliminary data.</text>
</comment>
<name>A0ACC0D940_9PEZI</name>
<evidence type="ECO:0000313" key="1">
    <source>
        <dbReference type="EMBL" id="KAI6089197.1"/>
    </source>
</evidence>
<reference evidence="1 2" key="1">
    <citation type="journal article" date="2022" name="New Phytol.">
        <title>Ecological generalism drives hyperdiversity of secondary metabolite gene clusters in xylarialean endophytes.</title>
        <authorList>
            <person name="Franco M.E.E."/>
            <person name="Wisecaver J.H."/>
            <person name="Arnold A.E."/>
            <person name="Ju Y.M."/>
            <person name="Slot J.C."/>
            <person name="Ahrendt S."/>
            <person name="Moore L.P."/>
            <person name="Eastman K.E."/>
            <person name="Scott K."/>
            <person name="Konkel Z."/>
            <person name="Mondo S.J."/>
            <person name="Kuo A."/>
            <person name="Hayes R.D."/>
            <person name="Haridas S."/>
            <person name="Andreopoulos B."/>
            <person name="Riley R."/>
            <person name="LaButti K."/>
            <person name="Pangilinan J."/>
            <person name="Lipzen A."/>
            <person name="Amirebrahimi M."/>
            <person name="Yan J."/>
            <person name="Adam C."/>
            <person name="Keymanesh K."/>
            <person name="Ng V."/>
            <person name="Louie K."/>
            <person name="Northen T."/>
            <person name="Drula E."/>
            <person name="Henrissat B."/>
            <person name="Hsieh H.M."/>
            <person name="Youens-Clark K."/>
            <person name="Lutzoni F."/>
            <person name="Miadlikowska J."/>
            <person name="Eastwood D.C."/>
            <person name="Hamelin R.C."/>
            <person name="Grigoriev I.V."/>
            <person name="U'Ren J.M."/>
        </authorList>
    </citation>
    <scope>NUCLEOTIDE SEQUENCE [LARGE SCALE GENOMIC DNA]</scope>
    <source>
        <strain evidence="1 2">ER1909</strain>
    </source>
</reference>
<organism evidence="1 2">
    <name type="scientific">Hypoxylon rubiginosum</name>
    <dbReference type="NCBI Taxonomy" id="110542"/>
    <lineage>
        <taxon>Eukaryota</taxon>
        <taxon>Fungi</taxon>
        <taxon>Dikarya</taxon>
        <taxon>Ascomycota</taxon>
        <taxon>Pezizomycotina</taxon>
        <taxon>Sordariomycetes</taxon>
        <taxon>Xylariomycetidae</taxon>
        <taxon>Xylariales</taxon>
        <taxon>Hypoxylaceae</taxon>
        <taxon>Hypoxylon</taxon>
    </lineage>
</organism>
<accession>A0ACC0D940</accession>